<accession>A0A7C4EN05</accession>
<dbReference type="EMBL" id="DSRP01000640">
    <property type="protein sequence ID" value="HGG93114.1"/>
    <property type="molecule type" value="Genomic_DNA"/>
</dbReference>
<reference evidence="4" key="1">
    <citation type="journal article" date="2020" name="mSystems">
        <title>Genome- and Community-Level Interaction Insights into Carbon Utilization and Element Cycling Functions of Hydrothermarchaeota in Hydrothermal Sediment.</title>
        <authorList>
            <person name="Zhou Z."/>
            <person name="Liu Y."/>
            <person name="Xu W."/>
            <person name="Pan J."/>
            <person name="Luo Z.H."/>
            <person name="Li M."/>
        </authorList>
    </citation>
    <scope>NUCLEOTIDE SEQUENCE [LARGE SCALE GENOMIC DNA]</scope>
    <source>
        <strain evidence="4">SpSt-413</strain>
    </source>
</reference>
<keyword evidence="1" id="KW-0175">Coiled coil</keyword>
<dbReference type="Gene3D" id="3.40.250.10">
    <property type="entry name" value="Rhodanese-like domain"/>
    <property type="match status" value="1"/>
</dbReference>
<feature type="domain" description="Rhodanese" evidence="3">
    <location>
        <begin position="462"/>
        <end position="556"/>
    </location>
</feature>
<keyword evidence="2" id="KW-1133">Transmembrane helix</keyword>
<dbReference type="InterPro" id="IPR050229">
    <property type="entry name" value="GlpE_sulfurtransferase"/>
</dbReference>
<dbReference type="SUPFAM" id="SSF52821">
    <property type="entry name" value="Rhodanese/Cell cycle control phosphatase"/>
    <property type="match status" value="1"/>
</dbReference>
<sequence length="556" mass="59945">MSQGREQRTRARRLFELTVLHEASFELAGLATPGQIARSFLLTVMGGLGVSSAFIMMFGEQGQEEDFVVHRGLGEAQAARLEKGLAAVRRDWFAGTRPAGPPRQPHILGVEGRDKAVFPADTRYLVRWTQDAGRGGLLGVGPRLAREDGVLYPPDSAGDSGPDEAGLLLNLTDCLLGALSRAHLTGRLAAMGQDLAGRNAELSRRVYQQDTLIQALSEMNSIPDTGKLVESFLLFLMGAAGAGRGYAFMLDKTGRRVHFAAKGVEENRLSAVDPVRLRQTVTRGLFTGGGGRAGYLDDPAVLADAGLPEDMPGLWFAAEGNAYGFAGLGSRLDAAPLDQPRRDVLQAVAGAFVSSYRNASLLEELSRRNAELEETLAVITNCRVEIEGLEKAKERIKEIVSREMGRVSRASWADFAIVFCVAAAVGFLFNLASPSGVELVPSHWTRPATPAVDASEARELTEGGGAVFVDARPQELFKQGRIPGAINLTPALFDFMYGMRLAKVPRDKPVVVYGRNISRLYDEEVAGLLAKRGHKNVRILTGGLSAWKDQGLPVQP</sequence>
<dbReference type="PROSITE" id="PS50206">
    <property type="entry name" value="RHODANESE_3"/>
    <property type="match status" value="1"/>
</dbReference>
<evidence type="ECO:0000256" key="1">
    <source>
        <dbReference type="SAM" id="Coils"/>
    </source>
</evidence>
<dbReference type="Pfam" id="PF00581">
    <property type="entry name" value="Rhodanese"/>
    <property type="match status" value="1"/>
</dbReference>
<dbReference type="InterPro" id="IPR001763">
    <property type="entry name" value="Rhodanese-like_dom"/>
</dbReference>
<evidence type="ECO:0000313" key="4">
    <source>
        <dbReference type="EMBL" id="HGG93114.1"/>
    </source>
</evidence>
<protein>
    <submittedName>
        <fullName evidence="4">Rhodanese-like domain-containing protein</fullName>
    </submittedName>
</protein>
<dbReference type="SUPFAM" id="SSF55781">
    <property type="entry name" value="GAF domain-like"/>
    <property type="match status" value="1"/>
</dbReference>
<dbReference type="PANTHER" id="PTHR43031:SF1">
    <property type="entry name" value="PYRIDINE NUCLEOTIDE-DISULPHIDE OXIDOREDUCTASE"/>
    <property type="match status" value="1"/>
</dbReference>
<evidence type="ECO:0000259" key="3">
    <source>
        <dbReference type="PROSITE" id="PS50206"/>
    </source>
</evidence>
<dbReference type="PANTHER" id="PTHR43031">
    <property type="entry name" value="FAD-DEPENDENT OXIDOREDUCTASE"/>
    <property type="match status" value="1"/>
</dbReference>
<feature type="coiled-coil region" evidence="1">
    <location>
        <begin position="362"/>
        <end position="399"/>
    </location>
</feature>
<keyword evidence="2" id="KW-0472">Membrane</keyword>
<comment type="caution">
    <text evidence="4">The sequence shown here is derived from an EMBL/GenBank/DDBJ whole genome shotgun (WGS) entry which is preliminary data.</text>
</comment>
<organism evidence="4">
    <name type="scientific">Fundidesulfovibrio putealis</name>
    <dbReference type="NCBI Taxonomy" id="270496"/>
    <lineage>
        <taxon>Bacteria</taxon>
        <taxon>Pseudomonadati</taxon>
        <taxon>Thermodesulfobacteriota</taxon>
        <taxon>Desulfovibrionia</taxon>
        <taxon>Desulfovibrionales</taxon>
        <taxon>Desulfovibrionaceae</taxon>
        <taxon>Fundidesulfovibrio</taxon>
    </lineage>
</organism>
<name>A0A7C4EN05_9BACT</name>
<dbReference type="CDD" id="cd00158">
    <property type="entry name" value="RHOD"/>
    <property type="match status" value="1"/>
</dbReference>
<feature type="transmembrane region" description="Helical" evidence="2">
    <location>
        <begin position="40"/>
        <end position="59"/>
    </location>
</feature>
<keyword evidence="2" id="KW-0812">Transmembrane</keyword>
<dbReference type="SMART" id="SM00450">
    <property type="entry name" value="RHOD"/>
    <property type="match status" value="1"/>
</dbReference>
<gene>
    <name evidence="4" type="ORF">ENR59_09225</name>
</gene>
<proteinExistence type="predicted"/>
<dbReference type="InterPro" id="IPR036873">
    <property type="entry name" value="Rhodanese-like_dom_sf"/>
</dbReference>
<dbReference type="AlphaFoldDB" id="A0A7C4EN05"/>
<evidence type="ECO:0000256" key="2">
    <source>
        <dbReference type="SAM" id="Phobius"/>
    </source>
</evidence>